<comment type="catalytic activity">
    <reaction evidence="1">
        <text>S-ubiquitinyl-[E2 ubiquitin-conjugating enzyme]-L-cysteine + [acceptor protein]-L-lysine = [E2 ubiquitin-conjugating enzyme]-L-cysteine + N(6)-ubiquitinyl-[acceptor protein]-L-lysine.</text>
        <dbReference type="EC" id="2.3.2.27"/>
    </reaction>
</comment>
<reference evidence="18 19" key="1">
    <citation type="submission" date="2006-10" db="EMBL/GenBank/DDBJ databases">
        <title>The Genome Sequence of Batrachochytrium dendrobatidis JEL423.</title>
        <authorList>
            <consortium name="The Broad Institute Genome Sequencing Platform"/>
            <person name="Birren B."/>
            <person name="Lander E."/>
            <person name="Galagan J."/>
            <person name="Cuomo C."/>
            <person name="Devon K."/>
            <person name="Jaffe D."/>
            <person name="Butler J."/>
            <person name="Alvarez P."/>
            <person name="Gnerre S."/>
            <person name="Grabherr M."/>
            <person name="Kleber M."/>
            <person name="Mauceli E."/>
            <person name="Brockman W."/>
            <person name="Young S."/>
            <person name="LaButti K."/>
            <person name="Sykes S."/>
            <person name="DeCaprio D."/>
            <person name="Crawford M."/>
            <person name="Koehrsen M."/>
            <person name="Engels R."/>
            <person name="Montgomery P."/>
            <person name="Pearson M."/>
            <person name="Howarth C."/>
            <person name="Larson L."/>
            <person name="White J."/>
            <person name="O'Leary S."/>
            <person name="Kodira C."/>
            <person name="Zeng Q."/>
            <person name="Yandava C."/>
            <person name="Alvarado L."/>
            <person name="Longcore J."/>
            <person name="James T."/>
        </authorList>
    </citation>
    <scope>NUCLEOTIDE SEQUENCE [LARGE SCALE GENOMIC DNA]</scope>
    <source>
        <strain evidence="18 19">JEL423</strain>
    </source>
</reference>
<gene>
    <name evidence="18" type="ORF">BDEG_28313</name>
</gene>
<dbReference type="InterPro" id="IPR036322">
    <property type="entry name" value="WD40_repeat_dom_sf"/>
</dbReference>
<dbReference type="InterPro" id="IPR056527">
    <property type="entry name" value="WD40_RFWD3"/>
</dbReference>
<keyword evidence="7" id="KW-0808">Transferase</keyword>
<organism evidence="18 19">
    <name type="scientific">Batrachochytrium dendrobatidis (strain JEL423)</name>
    <dbReference type="NCBI Taxonomy" id="403673"/>
    <lineage>
        <taxon>Eukaryota</taxon>
        <taxon>Fungi</taxon>
        <taxon>Fungi incertae sedis</taxon>
        <taxon>Chytridiomycota</taxon>
        <taxon>Chytridiomycota incertae sedis</taxon>
        <taxon>Chytridiomycetes</taxon>
        <taxon>Rhizophydiales</taxon>
        <taxon>Rhizophydiales incertae sedis</taxon>
        <taxon>Batrachochytrium</taxon>
    </lineage>
</organism>
<evidence type="ECO:0000256" key="6">
    <source>
        <dbReference type="ARBA" id="ARBA00022574"/>
    </source>
</evidence>
<comment type="pathway">
    <text evidence="3">Protein modification; protein ubiquitination.</text>
</comment>
<evidence type="ECO:0000256" key="3">
    <source>
        <dbReference type="ARBA" id="ARBA00004906"/>
    </source>
</evidence>
<dbReference type="GO" id="GO:0008270">
    <property type="term" value="F:zinc ion binding"/>
    <property type="evidence" value="ECO:0007669"/>
    <property type="project" value="UniProtKB-KW"/>
</dbReference>
<keyword evidence="11" id="KW-0234">DNA repair</keyword>
<keyword evidence="15" id="KW-0175">Coiled coil</keyword>
<dbReference type="PANTHER" id="PTHR16047">
    <property type="entry name" value="RFWD3 PROTEIN"/>
    <property type="match status" value="1"/>
</dbReference>
<evidence type="ECO:0000256" key="7">
    <source>
        <dbReference type="ARBA" id="ARBA00022679"/>
    </source>
</evidence>
<dbReference type="Proteomes" id="UP000077115">
    <property type="component" value="Unassembled WGS sequence"/>
</dbReference>
<dbReference type="SMART" id="SM00184">
    <property type="entry name" value="RING"/>
    <property type="match status" value="1"/>
</dbReference>
<dbReference type="PROSITE" id="PS50089">
    <property type="entry name" value="ZF_RING_2"/>
    <property type="match status" value="1"/>
</dbReference>
<evidence type="ECO:0000313" key="19">
    <source>
        <dbReference type="Proteomes" id="UP000077115"/>
    </source>
</evidence>
<keyword evidence="5" id="KW-0963">Cytoplasm</keyword>
<keyword evidence="14" id="KW-0862">Zinc</keyword>
<dbReference type="STRING" id="403673.A0A177WZ56"/>
<evidence type="ECO:0000256" key="16">
    <source>
        <dbReference type="SAM" id="MobiDB-lite"/>
    </source>
</evidence>
<dbReference type="VEuPathDB" id="FungiDB:BDEG_28313"/>
<dbReference type="InterPro" id="IPR037381">
    <property type="entry name" value="RFWD3"/>
</dbReference>
<dbReference type="Gene3D" id="2.130.10.10">
    <property type="entry name" value="YVTN repeat-like/Quinoprotein amine dehydrogenase"/>
    <property type="match status" value="1"/>
</dbReference>
<dbReference type="AlphaFoldDB" id="A0A177WZ56"/>
<keyword evidence="14" id="KW-0479">Metal-binding</keyword>
<evidence type="ECO:0000256" key="15">
    <source>
        <dbReference type="SAM" id="Coils"/>
    </source>
</evidence>
<evidence type="ECO:0000313" key="18">
    <source>
        <dbReference type="EMBL" id="OAJ45152.1"/>
    </source>
</evidence>
<dbReference type="CDD" id="cd16450">
    <property type="entry name" value="mRING-C3HGC3_RFWD3"/>
    <property type="match status" value="1"/>
</dbReference>
<feature type="region of interest" description="Disordered" evidence="16">
    <location>
        <begin position="1"/>
        <end position="36"/>
    </location>
</feature>
<dbReference type="GO" id="GO:0016567">
    <property type="term" value="P:protein ubiquitination"/>
    <property type="evidence" value="ECO:0007669"/>
    <property type="project" value="InterPro"/>
</dbReference>
<accession>A0A177WZ56</accession>
<dbReference type="GO" id="GO:0036297">
    <property type="term" value="P:interstrand cross-link repair"/>
    <property type="evidence" value="ECO:0007669"/>
    <property type="project" value="InterPro"/>
</dbReference>
<feature type="domain" description="RING-type" evidence="17">
    <location>
        <begin position="193"/>
        <end position="241"/>
    </location>
</feature>
<evidence type="ECO:0000256" key="10">
    <source>
        <dbReference type="ARBA" id="ARBA00022786"/>
    </source>
</evidence>
<evidence type="ECO:0000256" key="12">
    <source>
        <dbReference type="ARBA" id="ARBA00023242"/>
    </source>
</evidence>
<sequence length="777" mass="86278">MDRELLSSLTADDPLLNEQPHVHTDSDTFSTTSSHPTSDVISVHQLIQPVLLEQQPLQNNTIVVNDQNHILDLTLDTASDTTSNDIHSQTSVVSDTVQLLPNENQVNPSQTHSQTVADQVAQVYGLLNNSLQQAASSSTPSRRVLYPATSQVESDFQSSVRQSTKRRAIDVRDHNSPATTSFVSPPQESATECPICIEGCTSFGPHRIVAFKCGHLFGKSCIVKWIESARKGQKATCPTCKKPITKQNMVHIFTKNVVAIDSVERDTALAEASKYQKENLKLMAHNQTLLNQVQQLCLLRDAYKRNLDEVQVELFRGMGQVEQLKQELKDLKRKNLSSHMACSSMDNVAEIGMQNTRVKAFDMSSLVFSLTSILDIPSEFEYAFYFDPVSLKHTQNNDAHGILKINLNDTNRRQFYPIHAQTIRDFKLSCKENGLLLSTSHDKTLKLSSFESCTVLQTFQLDSPGWSCCFDSHIETCVYVGTSKNEIMQFDTRVGHMGALQRISLSFSRGKGVHSLYCGAMIPPVQDSQTNTMHRSTLTKSVVETIEHPIEPAVYLYGGTFDDIFAIPLIDPSQSIVSVNPSLSILPLPYPLAFGECITSNVSDDTSESLHPMVATSTCMIYDVATQVWAATLRPATGGTVYRIGRVVQSIGDVAYTKSRDIWVPDPQRTMTRIHFCQLGTDNLLISNHQTESMPQKEQSEILDSARLALVVGNEALGNVTLWDTRLPSVSPAQIITMHPFIAPMMDIKSARDGHGNRVMLFGLSDHHIHMWATDVS</sequence>
<evidence type="ECO:0000256" key="9">
    <source>
        <dbReference type="ARBA" id="ARBA00022763"/>
    </source>
</evidence>
<dbReference type="EC" id="2.3.2.27" evidence="4"/>
<dbReference type="GO" id="GO:0016604">
    <property type="term" value="C:nuclear body"/>
    <property type="evidence" value="ECO:0007669"/>
    <property type="project" value="UniProtKB-SubCell"/>
</dbReference>
<evidence type="ECO:0000256" key="13">
    <source>
        <dbReference type="ARBA" id="ARBA00034306"/>
    </source>
</evidence>
<dbReference type="InterPro" id="IPR001841">
    <property type="entry name" value="Znf_RING"/>
</dbReference>
<keyword evidence="14" id="KW-0863">Zinc-finger</keyword>
<proteinExistence type="predicted"/>
<evidence type="ECO:0000256" key="11">
    <source>
        <dbReference type="ARBA" id="ARBA00023204"/>
    </source>
</evidence>
<evidence type="ECO:0000256" key="4">
    <source>
        <dbReference type="ARBA" id="ARBA00012483"/>
    </source>
</evidence>
<dbReference type="InterPro" id="IPR015943">
    <property type="entry name" value="WD40/YVTN_repeat-like_dom_sf"/>
</dbReference>
<keyword evidence="12" id="KW-0539">Nucleus</keyword>
<keyword evidence="9" id="KW-0227">DNA damage</keyword>
<dbReference type="GO" id="GO:0005737">
    <property type="term" value="C:cytoplasm"/>
    <property type="evidence" value="ECO:0007669"/>
    <property type="project" value="UniProtKB-SubCell"/>
</dbReference>
<evidence type="ECO:0000259" key="17">
    <source>
        <dbReference type="PROSITE" id="PS50089"/>
    </source>
</evidence>
<evidence type="ECO:0000256" key="2">
    <source>
        <dbReference type="ARBA" id="ARBA00004496"/>
    </source>
</evidence>
<evidence type="ECO:0000256" key="14">
    <source>
        <dbReference type="PROSITE-ProRule" id="PRU00175"/>
    </source>
</evidence>
<dbReference type="Pfam" id="PF23419">
    <property type="entry name" value="WD40_RFWD3"/>
    <property type="match status" value="1"/>
</dbReference>
<dbReference type="EMBL" id="DS022315">
    <property type="protein sequence ID" value="OAJ45152.1"/>
    <property type="molecule type" value="Genomic_DNA"/>
</dbReference>
<dbReference type="Pfam" id="PF13639">
    <property type="entry name" value="zf-RING_2"/>
    <property type="match status" value="1"/>
</dbReference>
<name>A0A177WZ56_BATDL</name>
<dbReference type="InterPro" id="IPR013083">
    <property type="entry name" value="Znf_RING/FYVE/PHD"/>
</dbReference>
<dbReference type="SUPFAM" id="SSF50978">
    <property type="entry name" value="WD40 repeat-like"/>
    <property type="match status" value="1"/>
</dbReference>
<dbReference type="Gene3D" id="3.30.40.10">
    <property type="entry name" value="Zinc/RING finger domain, C3HC4 (zinc finger)"/>
    <property type="match status" value="1"/>
</dbReference>
<keyword evidence="10" id="KW-0833">Ubl conjugation pathway</keyword>
<protein>
    <recommendedName>
        <fullName evidence="4">RING-type E3 ubiquitin transferase</fullName>
        <ecNumber evidence="4">2.3.2.27</ecNumber>
    </recommendedName>
</protein>
<evidence type="ECO:0000256" key="5">
    <source>
        <dbReference type="ARBA" id="ARBA00022490"/>
    </source>
</evidence>
<keyword evidence="6" id="KW-0853">WD repeat</keyword>
<dbReference type="OrthoDB" id="8062037at2759"/>
<reference evidence="18 19" key="2">
    <citation type="submission" date="2016-05" db="EMBL/GenBank/DDBJ databases">
        <title>Lineage-specific infection strategies underlie the spectrum of fungal disease in amphibians.</title>
        <authorList>
            <person name="Cuomo C.A."/>
            <person name="Farrer R.A."/>
            <person name="James T."/>
            <person name="Longcore J."/>
            <person name="Birren B."/>
        </authorList>
    </citation>
    <scope>NUCLEOTIDE SEQUENCE [LARGE SCALE GENOMIC DNA]</scope>
    <source>
        <strain evidence="18 19">JEL423</strain>
    </source>
</reference>
<evidence type="ECO:0000256" key="1">
    <source>
        <dbReference type="ARBA" id="ARBA00000900"/>
    </source>
</evidence>
<dbReference type="GO" id="GO:0061630">
    <property type="term" value="F:ubiquitin protein ligase activity"/>
    <property type="evidence" value="ECO:0007669"/>
    <property type="project" value="UniProtKB-EC"/>
</dbReference>
<keyword evidence="8" id="KW-0677">Repeat</keyword>
<evidence type="ECO:0000256" key="8">
    <source>
        <dbReference type="ARBA" id="ARBA00022737"/>
    </source>
</evidence>
<feature type="compositionally biased region" description="Low complexity" evidence="16">
    <location>
        <begin position="27"/>
        <end position="36"/>
    </location>
</feature>
<comment type="subcellular location">
    <subcellularLocation>
        <location evidence="2">Cytoplasm</location>
    </subcellularLocation>
    <subcellularLocation>
        <location evidence="13">Nucleus</location>
        <location evidence="13">Nuclear body</location>
    </subcellularLocation>
</comment>
<dbReference type="PANTHER" id="PTHR16047:SF7">
    <property type="entry name" value="E3 UBIQUITIN-PROTEIN LIGASE RFWD3"/>
    <property type="match status" value="1"/>
</dbReference>
<feature type="coiled-coil region" evidence="15">
    <location>
        <begin position="314"/>
        <end position="341"/>
    </location>
</feature>
<dbReference type="SUPFAM" id="SSF57850">
    <property type="entry name" value="RING/U-box"/>
    <property type="match status" value="1"/>
</dbReference>